<evidence type="ECO:0000256" key="1">
    <source>
        <dbReference type="SAM" id="MobiDB-lite"/>
    </source>
</evidence>
<dbReference type="Proteomes" id="UP001219525">
    <property type="component" value="Unassembled WGS sequence"/>
</dbReference>
<comment type="caution">
    <text evidence="2">The sequence shown here is derived from an EMBL/GenBank/DDBJ whole genome shotgun (WGS) entry which is preliminary data.</text>
</comment>
<name>A0AAD6YNR4_9AGAR</name>
<keyword evidence="3" id="KW-1185">Reference proteome</keyword>
<protein>
    <submittedName>
        <fullName evidence="2">Uncharacterized protein</fullName>
    </submittedName>
</protein>
<gene>
    <name evidence="2" type="ORF">GGX14DRAFT_387341</name>
</gene>
<evidence type="ECO:0000313" key="3">
    <source>
        <dbReference type="Proteomes" id="UP001219525"/>
    </source>
</evidence>
<dbReference type="EMBL" id="JARJCW010000005">
    <property type="protein sequence ID" value="KAJ7224669.1"/>
    <property type="molecule type" value="Genomic_DNA"/>
</dbReference>
<reference evidence="2" key="1">
    <citation type="submission" date="2023-03" db="EMBL/GenBank/DDBJ databases">
        <title>Massive genome expansion in bonnet fungi (Mycena s.s.) driven by repeated elements and novel gene families across ecological guilds.</title>
        <authorList>
            <consortium name="Lawrence Berkeley National Laboratory"/>
            <person name="Harder C.B."/>
            <person name="Miyauchi S."/>
            <person name="Viragh M."/>
            <person name="Kuo A."/>
            <person name="Thoen E."/>
            <person name="Andreopoulos B."/>
            <person name="Lu D."/>
            <person name="Skrede I."/>
            <person name="Drula E."/>
            <person name="Henrissat B."/>
            <person name="Morin E."/>
            <person name="Kohler A."/>
            <person name="Barry K."/>
            <person name="LaButti K."/>
            <person name="Morin E."/>
            <person name="Salamov A."/>
            <person name="Lipzen A."/>
            <person name="Mereny Z."/>
            <person name="Hegedus B."/>
            <person name="Baldrian P."/>
            <person name="Stursova M."/>
            <person name="Weitz H."/>
            <person name="Taylor A."/>
            <person name="Grigoriev I.V."/>
            <person name="Nagy L.G."/>
            <person name="Martin F."/>
            <person name="Kauserud H."/>
        </authorList>
    </citation>
    <scope>NUCLEOTIDE SEQUENCE</scope>
    <source>
        <strain evidence="2">9144</strain>
    </source>
</reference>
<dbReference type="AlphaFoldDB" id="A0AAD6YNR4"/>
<accession>A0AAD6YNR4</accession>
<feature type="region of interest" description="Disordered" evidence="1">
    <location>
        <begin position="1"/>
        <end position="38"/>
    </location>
</feature>
<sequence>MFNPAGPLLSQPAMRGQSKKCGFLPGSRSSKRSKTNAMRTHDLGAARKWRGPTDSQHMIPEGAEGNGMREVHWKLAQNCFKTMPAVDTDVLEREEVGSSGCMLVPRHRNQSEPAESVMLAKFWPRRTRDRYSGCYSPVVNGALEIEAHDIHAEACGDEQPAKVQEVSTVHACDRILNDGCRSRFADQTVCLEGCPVVDHDKNARKACFKVNSDVPGLVWPGCPGLGLA</sequence>
<organism evidence="2 3">
    <name type="scientific">Mycena pura</name>
    <dbReference type="NCBI Taxonomy" id="153505"/>
    <lineage>
        <taxon>Eukaryota</taxon>
        <taxon>Fungi</taxon>
        <taxon>Dikarya</taxon>
        <taxon>Basidiomycota</taxon>
        <taxon>Agaricomycotina</taxon>
        <taxon>Agaricomycetes</taxon>
        <taxon>Agaricomycetidae</taxon>
        <taxon>Agaricales</taxon>
        <taxon>Marasmiineae</taxon>
        <taxon>Mycenaceae</taxon>
        <taxon>Mycena</taxon>
    </lineage>
</organism>
<evidence type="ECO:0000313" key="2">
    <source>
        <dbReference type="EMBL" id="KAJ7224669.1"/>
    </source>
</evidence>
<proteinExistence type="predicted"/>